<dbReference type="PANTHER" id="PTHR38926">
    <property type="entry name" value="F-BOX DOMAIN CONTAINING PROTEIN, EXPRESSED"/>
    <property type="match status" value="1"/>
</dbReference>
<organism evidence="1 2">
    <name type="scientific">Marasmius crinis-equi</name>
    <dbReference type="NCBI Taxonomy" id="585013"/>
    <lineage>
        <taxon>Eukaryota</taxon>
        <taxon>Fungi</taxon>
        <taxon>Dikarya</taxon>
        <taxon>Basidiomycota</taxon>
        <taxon>Agaricomycotina</taxon>
        <taxon>Agaricomycetes</taxon>
        <taxon>Agaricomycetidae</taxon>
        <taxon>Agaricales</taxon>
        <taxon>Marasmiineae</taxon>
        <taxon>Marasmiaceae</taxon>
        <taxon>Marasmius</taxon>
    </lineage>
</organism>
<keyword evidence="2" id="KW-1185">Reference proteome</keyword>
<evidence type="ECO:0000313" key="1">
    <source>
        <dbReference type="EMBL" id="KAL0578976.1"/>
    </source>
</evidence>
<dbReference type="InterPro" id="IPR032675">
    <property type="entry name" value="LRR_dom_sf"/>
</dbReference>
<gene>
    <name evidence="1" type="ORF">V5O48_003016</name>
</gene>
<dbReference type="Proteomes" id="UP001465976">
    <property type="component" value="Unassembled WGS sequence"/>
</dbReference>
<evidence type="ECO:0008006" key="3">
    <source>
        <dbReference type="Google" id="ProtNLM"/>
    </source>
</evidence>
<protein>
    <recommendedName>
        <fullName evidence="3">F-box domain-containing protein</fullName>
    </recommendedName>
</protein>
<name>A0ABR3FU03_9AGAR</name>
<dbReference type="EMBL" id="JBAHYK010000076">
    <property type="protein sequence ID" value="KAL0578976.1"/>
    <property type="molecule type" value="Genomic_DNA"/>
</dbReference>
<reference evidence="1 2" key="1">
    <citation type="submission" date="2024-02" db="EMBL/GenBank/DDBJ databases">
        <title>A draft genome for the cacao thread blight pathogen Marasmius crinis-equi.</title>
        <authorList>
            <person name="Cohen S.P."/>
            <person name="Baruah I.K."/>
            <person name="Amoako-Attah I."/>
            <person name="Bukari Y."/>
            <person name="Meinhardt L.W."/>
            <person name="Bailey B.A."/>
        </authorList>
    </citation>
    <scope>NUCLEOTIDE SEQUENCE [LARGE SCALE GENOMIC DNA]</scope>
    <source>
        <strain evidence="1 2">GH-76</strain>
    </source>
</reference>
<proteinExistence type="predicted"/>
<sequence length="477" mass="53628">MVLVFEACRAGNDITVRGVCIPRPTPPLIVLCAVCGRWRKLALETPSLWATVKINVIGNPRTPTNVYCTTQLFFERSHQTLVHADVGYTPVDDDRSDFFQIVAENSRRWRTMSLRLTCKGSHQPVFNTIRDRLPMLDNLSITLAGTGAGDVGKSFLTAFETCPSLHTVVLDMKLVCAGLLLPWNQIRILRLRQCHVHDAMIVFTRVPTAEQITIDGLFQDVELHDDNNITLASVKTLAFDLGTEPDSTADGALSDILRQCKIPRLESITISQSYPPTDRAWDVPWTVTFFRDLILGSACRLTSISLCHVPIADYDLISILELTPRLTKLEIREGFPDTYYIETRMRKNTTVTSHLLRRLTVQYHPREGNANIATNNPYNILIPRLRELSLSVFDGDLASKALVEMIVSRCPVADGRPSVAIGVNFAARYFDPLSHVNVTVHVREETNDFAELLGLCCFREAGLMMEIRVDQELEYDV</sequence>
<evidence type="ECO:0000313" key="2">
    <source>
        <dbReference type="Proteomes" id="UP001465976"/>
    </source>
</evidence>
<dbReference type="Gene3D" id="3.80.10.10">
    <property type="entry name" value="Ribonuclease Inhibitor"/>
    <property type="match status" value="1"/>
</dbReference>
<accession>A0ABR3FU03</accession>
<dbReference type="PANTHER" id="PTHR38926:SF5">
    <property type="entry name" value="F-BOX AND LEUCINE-RICH REPEAT PROTEIN 6"/>
    <property type="match status" value="1"/>
</dbReference>
<comment type="caution">
    <text evidence="1">The sequence shown here is derived from an EMBL/GenBank/DDBJ whole genome shotgun (WGS) entry which is preliminary data.</text>
</comment>